<reference evidence="7" key="1">
    <citation type="submission" date="2020-12" db="EMBL/GenBank/DDBJ databases">
        <title>Clostridium thailandense sp. nov., a novel acetogenic bacterium isolated from peat land soil in Thailand.</title>
        <authorList>
            <person name="Chaikitkaew S."/>
            <person name="Birkeland N.K."/>
        </authorList>
    </citation>
    <scope>NUCLEOTIDE SEQUENCE</scope>
    <source>
        <strain evidence="7">DSM 17425</strain>
    </source>
</reference>
<evidence type="ECO:0000313" key="7">
    <source>
        <dbReference type="EMBL" id="MBI6874444.1"/>
    </source>
</evidence>
<evidence type="ECO:0000256" key="2">
    <source>
        <dbReference type="ARBA" id="ARBA00022898"/>
    </source>
</evidence>
<dbReference type="PANTHER" id="PTHR46577">
    <property type="entry name" value="HTH-TYPE TRANSCRIPTIONAL REGULATORY PROTEIN GABR"/>
    <property type="match status" value="1"/>
</dbReference>
<evidence type="ECO:0000256" key="5">
    <source>
        <dbReference type="ARBA" id="ARBA00023163"/>
    </source>
</evidence>
<dbReference type="InterPro" id="IPR015424">
    <property type="entry name" value="PyrdxlP-dep_Trfase"/>
</dbReference>
<dbReference type="Pfam" id="PF00155">
    <property type="entry name" value="Aminotran_1_2"/>
    <property type="match status" value="1"/>
</dbReference>
<dbReference type="SUPFAM" id="SSF46785">
    <property type="entry name" value="Winged helix' DNA-binding domain"/>
    <property type="match status" value="1"/>
</dbReference>
<dbReference type="InterPro" id="IPR015421">
    <property type="entry name" value="PyrdxlP-dep_Trfase_major"/>
</dbReference>
<name>A0A934HYM3_9CLOT</name>
<dbReference type="InterPro" id="IPR000524">
    <property type="entry name" value="Tscrpt_reg_HTH_GntR"/>
</dbReference>
<comment type="caution">
    <text evidence="7">The sequence shown here is derived from an EMBL/GenBank/DDBJ whole genome shotgun (WGS) entry which is preliminary data.</text>
</comment>
<dbReference type="PROSITE" id="PS50949">
    <property type="entry name" value="HTH_GNTR"/>
    <property type="match status" value="1"/>
</dbReference>
<evidence type="ECO:0000313" key="8">
    <source>
        <dbReference type="Proteomes" id="UP000622687"/>
    </source>
</evidence>
<accession>A0A934HYM3</accession>
<dbReference type="Gene3D" id="3.40.640.10">
    <property type="entry name" value="Type I PLP-dependent aspartate aminotransferase-like (Major domain)"/>
    <property type="match status" value="1"/>
</dbReference>
<dbReference type="CDD" id="cd00609">
    <property type="entry name" value="AAT_like"/>
    <property type="match status" value="1"/>
</dbReference>
<dbReference type="EMBL" id="JAEEGB010000026">
    <property type="protein sequence ID" value="MBI6874444.1"/>
    <property type="molecule type" value="Genomic_DNA"/>
</dbReference>
<evidence type="ECO:0000256" key="4">
    <source>
        <dbReference type="ARBA" id="ARBA00023125"/>
    </source>
</evidence>
<dbReference type="AlphaFoldDB" id="A0A934HYM3"/>
<keyword evidence="3" id="KW-0805">Transcription regulation</keyword>
<dbReference type="CDD" id="cd07377">
    <property type="entry name" value="WHTH_GntR"/>
    <property type="match status" value="1"/>
</dbReference>
<feature type="domain" description="HTH gntR-type" evidence="6">
    <location>
        <begin position="10"/>
        <end position="78"/>
    </location>
</feature>
<evidence type="ECO:0000256" key="3">
    <source>
        <dbReference type="ARBA" id="ARBA00023015"/>
    </source>
</evidence>
<keyword evidence="7" id="KW-0032">Aminotransferase</keyword>
<dbReference type="Pfam" id="PF00392">
    <property type="entry name" value="GntR"/>
    <property type="match status" value="1"/>
</dbReference>
<organism evidence="7 8">
    <name type="scientific">Clostridium aciditolerans</name>
    <dbReference type="NCBI Taxonomy" id="339861"/>
    <lineage>
        <taxon>Bacteria</taxon>
        <taxon>Bacillati</taxon>
        <taxon>Bacillota</taxon>
        <taxon>Clostridia</taxon>
        <taxon>Eubacteriales</taxon>
        <taxon>Clostridiaceae</taxon>
        <taxon>Clostridium</taxon>
    </lineage>
</organism>
<dbReference type="GO" id="GO:0003677">
    <property type="term" value="F:DNA binding"/>
    <property type="evidence" value="ECO:0007669"/>
    <property type="project" value="UniProtKB-KW"/>
</dbReference>
<dbReference type="GO" id="GO:0030170">
    <property type="term" value="F:pyridoxal phosphate binding"/>
    <property type="evidence" value="ECO:0007669"/>
    <property type="project" value="InterPro"/>
</dbReference>
<dbReference type="InterPro" id="IPR004839">
    <property type="entry name" value="Aminotransferase_I/II_large"/>
</dbReference>
<dbReference type="RefSeq" id="WP_211143821.1">
    <property type="nucleotide sequence ID" value="NZ_JAEEGB010000026.1"/>
</dbReference>
<keyword evidence="8" id="KW-1185">Reference proteome</keyword>
<proteinExistence type="inferred from homology"/>
<dbReference type="GO" id="GO:0008483">
    <property type="term" value="F:transaminase activity"/>
    <property type="evidence" value="ECO:0007669"/>
    <property type="project" value="UniProtKB-KW"/>
</dbReference>
<dbReference type="PANTHER" id="PTHR46577:SF1">
    <property type="entry name" value="HTH-TYPE TRANSCRIPTIONAL REGULATORY PROTEIN GABR"/>
    <property type="match status" value="1"/>
</dbReference>
<dbReference type="SMART" id="SM00345">
    <property type="entry name" value="HTH_GNTR"/>
    <property type="match status" value="1"/>
</dbReference>
<evidence type="ECO:0000259" key="6">
    <source>
        <dbReference type="PROSITE" id="PS50949"/>
    </source>
</evidence>
<keyword evidence="2" id="KW-0663">Pyridoxal phosphate</keyword>
<dbReference type="PRINTS" id="PR00035">
    <property type="entry name" value="HTHGNTR"/>
</dbReference>
<dbReference type="InterPro" id="IPR036390">
    <property type="entry name" value="WH_DNA-bd_sf"/>
</dbReference>
<sequence>MIILHSDSSTPLYLQIYEQIKEEIISGKISEGSKLPSTRTLSTTLDVSRNTVESAYLQLCSEGYIASKAGSGFIVLKLDSLIISKLKGEKLKNNEEHEKIISEADYNNYKYDFQYGNLSADDFPLSLWKKISNKCLSSISAENMTSYKARKGEPELQIEIMKYLNKSRGVSCNPEQIIISSGMEYCLSILCQLFRGDFNQIALEDPGYVGARDIFINNGYNVIPIGLDKDGINIEELENSSAKIVYITPSHQFPTGVVMPIQKRLKLLDWAIRTNGIIIEDDYDSELRYNSRPIPSIQSIASKESVVYIGTFSKSLSPSLRVNYMVLPQSLMERYDKLFNSYQAAVPIIQQKIIQQFMYLGHWDRHLRKICLSNKRKHDILVHTIHELMGDKVIIHGKNAGLHILLEFNNGLCEEEAIKKARDHGIIVYPVLPFWMRQDRYSNNMILLGFGSMSESEIVEGIRILNHAWFND</sequence>
<evidence type="ECO:0000256" key="1">
    <source>
        <dbReference type="ARBA" id="ARBA00005384"/>
    </source>
</evidence>
<dbReference type="Proteomes" id="UP000622687">
    <property type="component" value="Unassembled WGS sequence"/>
</dbReference>
<dbReference type="InterPro" id="IPR036388">
    <property type="entry name" value="WH-like_DNA-bd_sf"/>
</dbReference>
<dbReference type="Gene3D" id="1.10.10.10">
    <property type="entry name" value="Winged helix-like DNA-binding domain superfamily/Winged helix DNA-binding domain"/>
    <property type="match status" value="1"/>
</dbReference>
<dbReference type="GO" id="GO:0003700">
    <property type="term" value="F:DNA-binding transcription factor activity"/>
    <property type="evidence" value="ECO:0007669"/>
    <property type="project" value="InterPro"/>
</dbReference>
<keyword evidence="7" id="KW-0808">Transferase</keyword>
<keyword evidence="4" id="KW-0238">DNA-binding</keyword>
<dbReference type="SUPFAM" id="SSF53383">
    <property type="entry name" value="PLP-dependent transferases"/>
    <property type="match status" value="1"/>
</dbReference>
<protein>
    <submittedName>
        <fullName evidence="7">PLP-dependent aminotransferase family protein</fullName>
    </submittedName>
</protein>
<comment type="similarity">
    <text evidence="1">In the C-terminal section; belongs to the class-I pyridoxal-phosphate-dependent aminotransferase family.</text>
</comment>
<keyword evidence="5" id="KW-0804">Transcription</keyword>
<dbReference type="InterPro" id="IPR051446">
    <property type="entry name" value="HTH_trans_reg/aminotransferase"/>
</dbReference>
<gene>
    <name evidence="7" type="ORF">I6U51_17360</name>
</gene>